<gene>
    <name evidence="2" type="ORF">J1836_03260</name>
</gene>
<dbReference type="EMBL" id="JAFMPM010000006">
    <property type="protein sequence ID" value="MBO0611946.1"/>
    <property type="molecule type" value="Genomic_DNA"/>
</dbReference>
<dbReference type="Proteomes" id="UP000664466">
    <property type="component" value="Unassembled WGS sequence"/>
</dbReference>
<evidence type="ECO:0000259" key="1">
    <source>
        <dbReference type="Pfam" id="PF04471"/>
    </source>
</evidence>
<accession>A0ABS3IG13</accession>
<keyword evidence="2" id="KW-0378">Hydrolase</keyword>
<feature type="domain" description="Restriction endonuclease type IV Mrr" evidence="1">
    <location>
        <begin position="165"/>
        <end position="240"/>
    </location>
</feature>
<dbReference type="SUPFAM" id="SSF52980">
    <property type="entry name" value="Restriction endonuclease-like"/>
    <property type="match status" value="1"/>
</dbReference>
<reference evidence="2 3" key="1">
    <citation type="submission" date="2021-03" db="EMBL/GenBank/DDBJ databases">
        <title>Draft genome and methylome analysis of Thiotrix fructosivoruns ATCC 49748.</title>
        <authorList>
            <person name="Fomenkov A."/>
            <person name="Grabovich M.Y."/>
            <person name="Roberts R.J."/>
        </authorList>
    </citation>
    <scope>NUCLEOTIDE SEQUENCE [LARGE SCALE GENOMIC DNA]</scope>
    <source>
        <strain evidence="2 3">ATCC 49748</strain>
    </source>
</reference>
<name>A0ABS3IG13_9GAMM</name>
<keyword evidence="3" id="KW-1185">Reference proteome</keyword>
<evidence type="ECO:0000313" key="3">
    <source>
        <dbReference type="Proteomes" id="UP000664466"/>
    </source>
</evidence>
<dbReference type="Pfam" id="PF04471">
    <property type="entry name" value="Mrr_cat"/>
    <property type="match status" value="1"/>
</dbReference>
<protein>
    <submittedName>
        <fullName evidence="2">Restriction endonuclease</fullName>
    </submittedName>
</protein>
<keyword evidence="2" id="KW-0540">Nuclease</keyword>
<dbReference type="InterPro" id="IPR011335">
    <property type="entry name" value="Restrct_endonuc-II-like"/>
</dbReference>
<dbReference type="InterPro" id="IPR007560">
    <property type="entry name" value="Restrct_endonuc_IV_Mrr"/>
</dbReference>
<proteinExistence type="predicted"/>
<comment type="caution">
    <text evidence="2">The sequence shown here is derived from an EMBL/GenBank/DDBJ whole genome shotgun (WGS) entry which is preliminary data.</text>
</comment>
<organism evidence="2 3">
    <name type="scientific">Thiothrix fructosivorans</name>
    <dbReference type="NCBI Taxonomy" id="111770"/>
    <lineage>
        <taxon>Bacteria</taxon>
        <taxon>Pseudomonadati</taxon>
        <taxon>Pseudomonadota</taxon>
        <taxon>Gammaproteobacteria</taxon>
        <taxon>Thiotrichales</taxon>
        <taxon>Thiotrichaceae</taxon>
        <taxon>Thiothrix</taxon>
    </lineage>
</organism>
<evidence type="ECO:0000313" key="2">
    <source>
        <dbReference type="EMBL" id="MBO0611946.1"/>
    </source>
</evidence>
<keyword evidence="2" id="KW-0255">Endonuclease</keyword>
<dbReference type="GO" id="GO:0004519">
    <property type="term" value="F:endonuclease activity"/>
    <property type="evidence" value="ECO:0007669"/>
    <property type="project" value="UniProtKB-KW"/>
</dbReference>
<sequence>MIPMTFPNDIKLSMRDCILKVLWPKDDIVTFFRNNSCTKSDIDALGDHKTLHRYQIVDNMFTYLSTKPDEGLGQYRAMLQSLVNWQQFDPYYFEKLGKLDKTEAERSITHLKQLQEIRDHKIQERRKAQARKEAATKVPSTTLPELKTKFISLLQSEVIGAKRGYVLEEILQSLCKISSLEVTEPYRVNGEQIDGSLKYDGEHYIIEAKWQEKAIANEAVYQFAGKIEGKMYGRGFLFQSTDLAKM</sequence>